<evidence type="ECO:0000256" key="3">
    <source>
        <dbReference type="SAM" id="SignalP"/>
    </source>
</evidence>
<dbReference type="InterPro" id="IPR011013">
    <property type="entry name" value="Gal_mutarotase_sf_dom"/>
</dbReference>
<evidence type="ECO:0000313" key="8">
    <source>
        <dbReference type="Proteomes" id="UP000005475"/>
    </source>
</evidence>
<dbReference type="InterPro" id="IPR013780">
    <property type="entry name" value="Glyco_hydro_b"/>
</dbReference>
<proteinExistence type="inferred from homology"/>
<dbReference type="GO" id="GO:0005975">
    <property type="term" value="P:carbohydrate metabolic process"/>
    <property type="evidence" value="ECO:0007669"/>
    <property type="project" value="InterPro"/>
</dbReference>
<dbReference type="SUPFAM" id="SSF51011">
    <property type="entry name" value="Glycosyl hydrolase domain"/>
    <property type="match status" value="1"/>
</dbReference>
<organism evidence="7 8">
    <name type="scientific">Bacteroides ovatus (strain ATCC 8483 / DSM 1896 / JCM 5824 / BCRC 10623 / CCUG 4943 / NCTC 11153)</name>
    <dbReference type="NCBI Taxonomy" id="411476"/>
    <lineage>
        <taxon>Bacteria</taxon>
        <taxon>Pseudomonadati</taxon>
        <taxon>Bacteroidota</taxon>
        <taxon>Bacteroidia</taxon>
        <taxon>Bacteroidales</taxon>
        <taxon>Bacteroidaceae</taxon>
        <taxon>Bacteroides</taxon>
    </lineage>
</organism>
<protein>
    <submittedName>
        <fullName evidence="7">Glycosyl hydrolase, family 31</fullName>
        <ecNumber evidence="7">3.2.1.-</ecNumber>
    </submittedName>
</protein>
<dbReference type="GO" id="GO:0030246">
    <property type="term" value="F:carbohydrate binding"/>
    <property type="evidence" value="ECO:0007669"/>
    <property type="project" value="InterPro"/>
</dbReference>
<dbReference type="Gene3D" id="2.60.40.1760">
    <property type="entry name" value="glycosyl hydrolase (family 31)"/>
    <property type="match status" value="1"/>
</dbReference>
<gene>
    <name evidence="7" type="ORF">BACOVA_00500</name>
</gene>
<reference evidence="8" key="2">
    <citation type="submission" date="2007-04" db="EMBL/GenBank/DDBJ databases">
        <title>Draft genome sequence of Bacteroides ovatus (ATCC 8483).</title>
        <authorList>
            <person name="Sudarsanam P."/>
            <person name="Ley R."/>
            <person name="Guruge J."/>
            <person name="Turnbaugh P.J."/>
            <person name="Mahowald M."/>
            <person name="Liep D."/>
            <person name="Gordon J."/>
        </authorList>
    </citation>
    <scope>NUCLEOTIDE SEQUENCE [LARGE SCALE GENOMIC DNA]</scope>
    <source>
        <strain evidence="8">ATCC 8483 / DSM 1896 / JCM 5824 / BCRC 10623 / CCUG 4943 / NCTC 11153</strain>
    </source>
</reference>
<evidence type="ECO:0000259" key="4">
    <source>
        <dbReference type="Pfam" id="PF01055"/>
    </source>
</evidence>
<dbReference type="RefSeq" id="WP_004297818.1">
    <property type="nucleotide sequence ID" value="NZ_DS264574.1"/>
</dbReference>
<dbReference type="GO" id="GO:0004553">
    <property type="term" value="F:hydrolase activity, hydrolyzing O-glycosyl compounds"/>
    <property type="evidence" value="ECO:0007669"/>
    <property type="project" value="InterPro"/>
</dbReference>
<comment type="caution">
    <text evidence="7">The sequence shown here is derived from an EMBL/GenBank/DDBJ whole genome shotgun (WGS) entry which is preliminary data.</text>
</comment>
<keyword evidence="2 7" id="KW-0326">Glycosidase</keyword>
<dbReference type="Proteomes" id="UP000005475">
    <property type="component" value="Unassembled WGS sequence"/>
</dbReference>
<dbReference type="SUPFAM" id="SSF51445">
    <property type="entry name" value="(Trans)glycosidases"/>
    <property type="match status" value="1"/>
</dbReference>
<accession>A0AAN3AEL7</accession>
<dbReference type="Pfam" id="PF21365">
    <property type="entry name" value="Glyco_hydro_31_3rd"/>
    <property type="match status" value="1"/>
</dbReference>
<feature type="chain" id="PRO_5042849600" evidence="3">
    <location>
        <begin position="21"/>
        <end position="861"/>
    </location>
</feature>
<evidence type="ECO:0000259" key="5">
    <source>
        <dbReference type="Pfam" id="PF17137"/>
    </source>
</evidence>
<dbReference type="AlphaFoldDB" id="A0AAN3AEL7"/>
<dbReference type="Pfam" id="PF17137">
    <property type="entry name" value="DUF5110"/>
    <property type="match status" value="1"/>
</dbReference>
<evidence type="ECO:0000313" key="7">
    <source>
        <dbReference type="EMBL" id="EDO13875.1"/>
    </source>
</evidence>
<reference evidence="7 8" key="1">
    <citation type="submission" date="2007-03" db="EMBL/GenBank/DDBJ databases">
        <authorList>
            <person name="Fulton L."/>
            <person name="Clifton S."/>
            <person name="Fulton B."/>
            <person name="Xu J."/>
            <person name="Minx P."/>
            <person name="Pepin K.H."/>
            <person name="Johnson M."/>
            <person name="Thiruvilangam P."/>
            <person name="Bhonagiri V."/>
            <person name="Nash W.E."/>
            <person name="Mardis E.R."/>
            <person name="Wilson R.K."/>
        </authorList>
    </citation>
    <scope>NUCLEOTIDE SEQUENCE [LARGE SCALE GENOMIC DNA]</scope>
    <source>
        <strain evidence="8">ATCC 8483 / DSM 1896 / JCM 5824 / BCRC 10623 / CCUG 4943 / NCTC 11153</strain>
    </source>
</reference>
<feature type="domain" description="Glycosyl hydrolase family 31 C-terminal" evidence="6">
    <location>
        <begin position="666"/>
        <end position="753"/>
    </location>
</feature>
<dbReference type="InterPro" id="IPR048395">
    <property type="entry name" value="Glyco_hydro_31_C"/>
</dbReference>
<dbReference type="InterPro" id="IPR033403">
    <property type="entry name" value="DUF5110"/>
</dbReference>
<sequence>MKIKNIFLLCLLGSAMPVDAAANKVEIKREGGNIVMLPMNDNAIRIQVAGSVGVQPDELIYVNKVENVKYSVCERGGTTTLKVKNMTAVYDAATDAIAFTDAKGKVLLKEISHGRTMRESEVQGEATTAVAQRFFSPADEYLFGTGQFQDGYVNVRGLSRRLTQVNTQISIPFVLSNKGYALLWNNYGLTEFNPASQSKVLNPVECMGKTITVDVTSTKGNKKETRNINAFEAEIEVAETGEYSILMDVGQRMARKHKVIIDGKTMVDINNLWLPPTTSFMTRLTKGRHKVVVEGEKRDKPTVYWRKNINETELRSPVSTGIDYTVFAGSPDEVIASYRQLSGNAPMMPLWAMGYIHCRERYKTQQELLENAKEFRKRDIPIDMIVQDWQYWGKYGWNAMRFDEENYPDPAQMVRELHNENIRLMISVWAKVDEESAVGAKAKELGYLLPGIDWVDFFNSKAADYYWANFSNGLLKPYGIDAWWQDATEPENDDLQGRRINNQQWPGEVYRNAFPMFVNRTVFTGLRKDAPEKRVMILTRSGFPGLQRYAAATWSGDVGHDWETLRRQIAGGLGQMAAGLPWWTFDAGGFFRPWNQYESPEYHEMFLRWLQVGAFLPLMRVHGYMSDTEPWRYGELVERVARKYITLRYSLMPYIYSNAARVTNEGYTIMRPLVMDFPDDEHALQQKYEYMFGSSLLVSPIVEPNVNSWTTYLPKSSDWYDFRTGKRYSGGTSVTTTESIETMPVFVRSGSIILMAQGKRYAADKSAAPLTIRIYPGRDCTFSFYEDDGETYNCERGERSLIQFTWSESKQQLTIAKREGQYKGMPENRTFIVMFPDGQQKAVKYFGKKTIMRKNNNIIII</sequence>
<evidence type="ECO:0000256" key="2">
    <source>
        <dbReference type="RuleBase" id="RU361185"/>
    </source>
</evidence>
<feature type="domain" description="Glycoside hydrolase family 31 TIM barrel" evidence="4">
    <location>
        <begin position="346"/>
        <end position="657"/>
    </location>
</feature>
<dbReference type="EC" id="3.2.1.-" evidence="7"/>
<dbReference type="PANTHER" id="PTHR43863">
    <property type="entry name" value="HYDROLASE, PUTATIVE (AFU_ORTHOLOGUE AFUA_1G03140)-RELATED"/>
    <property type="match status" value="1"/>
</dbReference>
<dbReference type="EMBL" id="AAXF02000033">
    <property type="protein sequence ID" value="EDO13875.1"/>
    <property type="molecule type" value="Genomic_DNA"/>
</dbReference>
<dbReference type="PANTHER" id="PTHR43863:SF2">
    <property type="entry name" value="MALTASE-GLUCOAMYLASE"/>
    <property type="match status" value="1"/>
</dbReference>
<comment type="similarity">
    <text evidence="1 2">Belongs to the glycosyl hydrolase 31 family.</text>
</comment>
<dbReference type="Pfam" id="PF01055">
    <property type="entry name" value="Glyco_hydro_31_2nd"/>
    <property type="match status" value="1"/>
</dbReference>
<dbReference type="GeneID" id="29455544"/>
<dbReference type="InterPro" id="IPR000322">
    <property type="entry name" value="Glyco_hydro_31_TIM"/>
</dbReference>
<dbReference type="InterPro" id="IPR051816">
    <property type="entry name" value="Glycosyl_Hydrolase_31"/>
</dbReference>
<dbReference type="CDD" id="cd06591">
    <property type="entry name" value="GH31_xylosidase_XylS"/>
    <property type="match status" value="1"/>
</dbReference>
<dbReference type="InterPro" id="IPR017853">
    <property type="entry name" value="GH"/>
</dbReference>
<evidence type="ECO:0000256" key="1">
    <source>
        <dbReference type="ARBA" id="ARBA00007806"/>
    </source>
</evidence>
<dbReference type="SUPFAM" id="SSF74650">
    <property type="entry name" value="Galactose mutarotase-like"/>
    <property type="match status" value="1"/>
</dbReference>
<dbReference type="Gene3D" id="2.60.40.1180">
    <property type="entry name" value="Golgi alpha-mannosidase II"/>
    <property type="match status" value="2"/>
</dbReference>
<keyword evidence="3" id="KW-0732">Signal</keyword>
<feature type="domain" description="DUF5110" evidence="5">
    <location>
        <begin position="769"/>
        <end position="835"/>
    </location>
</feature>
<keyword evidence="2 7" id="KW-0378">Hydrolase</keyword>
<name>A0AAN3AEL7_BACO1</name>
<feature type="signal peptide" evidence="3">
    <location>
        <begin position="1"/>
        <end position="20"/>
    </location>
</feature>
<dbReference type="Gene3D" id="3.20.20.80">
    <property type="entry name" value="Glycosidases"/>
    <property type="match status" value="1"/>
</dbReference>
<dbReference type="CDD" id="cd14752">
    <property type="entry name" value="GH31_N"/>
    <property type="match status" value="1"/>
</dbReference>
<evidence type="ECO:0000259" key="6">
    <source>
        <dbReference type="Pfam" id="PF21365"/>
    </source>
</evidence>